<dbReference type="InterPro" id="IPR022039">
    <property type="entry name" value="MKT1_C"/>
</dbReference>
<dbReference type="InterPro" id="IPR022040">
    <property type="entry name" value="MKT1_N"/>
</dbReference>
<accession>A0A8H6USE0</accession>
<dbReference type="InterPro" id="IPR006084">
    <property type="entry name" value="XPG/Rad2"/>
</dbReference>
<dbReference type="Proteomes" id="UP000654922">
    <property type="component" value="Unassembled WGS sequence"/>
</dbReference>
<dbReference type="Pfam" id="PF12247">
    <property type="entry name" value="MKT1_N"/>
    <property type="match status" value="1"/>
</dbReference>
<organism evidence="5 8">
    <name type="scientific">Aspergillus felis</name>
    <dbReference type="NCBI Taxonomy" id="1287682"/>
    <lineage>
        <taxon>Eukaryota</taxon>
        <taxon>Fungi</taxon>
        <taxon>Dikarya</taxon>
        <taxon>Ascomycota</taxon>
        <taxon>Pezizomycotina</taxon>
        <taxon>Eurotiomycetes</taxon>
        <taxon>Eurotiomycetidae</taxon>
        <taxon>Eurotiales</taxon>
        <taxon>Aspergillaceae</taxon>
        <taxon>Aspergillus</taxon>
        <taxon>Aspergillus subgen. Fumigati</taxon>
    </lineage>
</organism>
<evidence type="ECO:0000313" key="7">
    <source>
        <dbReference type="Proteomes" id="UP000641853"/>
    </source>
</evidence>
<evidence type="ECO:0000256" key="1">
    <source>
        <dbReference type="ARBA" id="ARBA00022845"/>
    </source>
</evidence>
<dbReference type="OrthoDB" id="17262at2759"/>
<evidence type="ECO:0008006" key="9">
    <source>
        <dbReference type="Google" id="ProtNLM"/>
    </source>
</evidence>
<feature type="domain" description="Post-transcriptional regulator MKT1 N-terminal" evidence="4">
    <location>
        <begin position="324"/>
        <end position="413"/>
    </location>
</feature>
<dbReference type="InterPro" id="IPR029060">
    <property type="entry name" value="PIN-like_dom_sf"/>
</dbReference>
<evidence type="ECO:0000313" key="5">
    <source>
        <dbReference type="EMBL" id="KAF7161510.1"/>
    </source>
</evidence>
<dbReference type="PANTHER" id="PTHR11081">
    <property type="entry name" value="FLAP ENDONUCLEASE FAMILY MEMBER"/>
    <property type="match status" value="1"/>
</dbReference>
<proteinExistence type="inferred from homology"/>
<name>A0A8H6USE0_9EURO</name>
<evidence type="ECO:0000313" key="6">
    <source>
        <dbReference type="EMBL" id="KAF7181593.1"/>
    </source>
</evidence>
<dbReference type="SUPFAM" id="SSF88723">
    <property type="entry name" value="PIN domain-like"/>
    <property type="match status" value="1"/>
</dbReference>
<feature type="domain" description="Post-transcriptional regulator MKT1 C-terminal" evidence="3">
    <location>
        <begin position="496"/>
        <end position="731"/>
    </location>
</feature>
<protein>
    <recommendedName>
        <fullName evidence="9">XPG I-region protein</fullName>
    </recommendedName>
</protein>
<sequence length="734" mass="82531">MPSKATPTDPSELILRPLDEWASARTQSLPLSALKGAVVGIDASHYISQHLLHHSTREPLLVALGGFPFALKTNIERELQSFKELGVACLFVFNGLEFGKKDQRPHVPTESLRAFEQAWELYDQQQADQVVDAFSGAGTPRPDSLYRFLQRILYQNGVDFIVAPYSAAAQLSYLAKGSSPPIDAVFGPSEALLFDIDKLITRMDVESSQFSWITKQTCQDEMGRLSNDQFLDFCLLLGSSFLRTFPGFENPTFPGKSVSIRDALPIFNQAGRNALALCAQFEEDRRVQELQYPDAYKRAFMTVKHHVIMDVDGKVAPMDSENAPSDMHELIGQRLPEELYFYLSKGIIGPEIPNYLTSGEVQISLPLGVEDTEIYRQTVSSTLTPIRTQSICLLSNSLHRFYQTKLINIRTWFDEKSDKSITLKTLPSVKETIQAWKIRSDQLPDGVKKLQSTSSPLKFAVQSLQDPEFGAKSFASSKDAQPLSSQDEILANVYWRFLQLRGYIDEKHRLTSWGVCLDQALSVLDPADNLGEATFLAVEMVRFGLLNSKEWFSHVSGGPMRGSDEDKKFNTLISRVACIAKIQHKNIGYSGPLSRQLLCYRSLISEVRSTLRNLIEVVLASLLLSGDASRDRNDWTEMSVKLPFIDDNDCGLGIAVRTYLDDLPLQADPTSPEARSEVKSKGKEWFQHSDSFTSNLEKAFKLWDAVYKGTQNASKEFKDVQLWKEANEWLSGRR</sequence>
<comment type="caution">
    <text evidence="5">The sequence shown here is derived from an EMBL/GenBank/DDBJ whole genome shotgun (WGS) entry which is preliminary data.</text>
</comment>
<dbReference type="EMBL" id="JACBAG010001807">
    <property type="protein sequence ID" value="KAF7181593.1"/>
    <property type="molecule type" value="Genomic_DNA"/>
</dbReference>
<dbReference type="GO" id="GO:0003730">
    <property type="term" value="F:mRNA 3'-UTR binding"/>
    <property type="evidence" value="ECO:0007669"/>
    <property type="project" value="TreeGrafter"/>
</dbReference>
<dbReference type="AlphaFoldDB" id="A0A8H6USE0"/>
<dbReference type="Pfam" id="PF12246">
    <property type="entry name" value="MKT1_C"/>
    <property type="match status" value="1"/>
</dbReference>
<gene>
    <name evidence="5" type="ORF">CNMCM5623_007081</name>
    <name evidence="6" type="ORF">CNMCM7691_000890</name>
</gene>
<dbReference type="CDD" id="cd09902">
    <property type="entry name" value="H3TH_MKT1"/>
    <property type="match status" value="1"/>
</dbReference>
<dbReference type="CDD" id="cd09858">
    <property type="entry name" value="PIN_MKT1"/>
    <property type="match status" value="1"/>
</dbReference>
<evidence type="ECO:0000259" key="4">
    <source>
        <dbReference type="Pfam" id="PF12247"/>
    </source>
</evidence>
<dbReference type="InterPro" id="IPR037314">
    <property type="entry name" value="MKT1_H3TH"/>
</dbReference>
<dbReference type="PRINTS" id="PR00853">
    <property type="entry name" value="XPGRADSUPER"/>
</dbReference>
<evidence type="ECO:0000259" key="3">
    <source>
        <dbReference type="Pfam" id="PF12246"/>
    </source>
</evidence>
<keyword evidence="7" id="KW-1185">Reference proteome</keyword>
<dbReference type="EMBL" id="JACBAE010001362">
    <property type="protein sequence ID" value="KAF7161510.1"/>
    <property type="molecule type" value="Genomic_DNA"/>
</dbReference>
<evidence type="ECO:0000256" key="2">
    <source>
        <dbReference type="ARBA" id="ARBA00024023"/>
    </source>
</evidence>
<dbReference type="Gene3D" id="3.40.50.1010">
    <property type="entry name" value="5'-nuclease"/>
    <property type="match status" value="1"/>
</dbReference>
<reference evidence="5" key="1">
    <citation type="submission" date="2020-06" db="EMBL/GenBank/DDBJ databases">
        <title>Draft genome sequences of strains closely related to Aspergillus parafelis and Aspergillus hiratsukae.</title>
        <authorList>
            <person name="Dos Santos R.A.C."/>
            <person name="Rivero-Menendez O."/>
            <person name="Steenwyk J.L."/>
            <person name="Mead M.E."/>
            <person name="Goldman G.H."/>
            <person name="Alastruey-Izquierdo A."/>
            <person name="Rokas A."/>
        </authorList>
    </citation>
    <scope>NUCLEOTIDE SEQUENCE</scope>
    <source>
        <strain evidence="5">CNM-CM5623</strain>
        <strain evidence="6">CNM-CM7691</strain>
    </source>
</reference>
<evidence type="ECO:0000313" key="8">
    <source>
        <dbReference type="Proteomes" id="UP000654922"/>
    </source>
</evidence>
<dbReference type="Proteomes" id="UP000641853">
    <property type="component" value="Unassembled WGS sequence"/>
</dbReference>
<dbReference type="GO" id="GO:0006417">
    <property type="term" value="P:regulation of translation"/>
    <property type="evidence" value="ECO:0007669"/>
    <property type="project" value="UniProtKB-KW"/>
</dbReference>
<dbReference type="PANTHER" id="PTHR11081:SF32">
    <property type="entry name" value="POST-TRANSCRIPTIONAL REGULATOR MKT1"/>
    <property type="match status" value="1"/>
</dbReference>
<comment type="similarity">
    <text evidence="2">Belongs to the XPG/RAD2 endonuclease family.</text>
</comment>
<keyword evidence="1" id="KW-0810">Translation regulation</keyword>